<dbReference type="EMBL" id="ABCK01000013">
    <property type="protein sequence ID" value="EDM26887.1"/>
    <property type="molecule type" value="Genomic_DNA"/>
</dbReference>
<keyword evidence="1" id="KW-0812">Transmembrane</keyword>
<dbReference type="AlphaFoldDB" id="A6DND9"/>
<feature type="transmembrane region" description="Helical" evidence="1">
    <location>
        <begin position="6"/>
        <end position="24"/>
    </location>
</feature>
<evidence type="ECO:0000313" key="2">
    <source>
        <dbReference type="EMBL" id="EDM26887.1"/>
    </source>
</evidence>
<organism evidence="2 3">
    <name type="scientific">Lentisphaera araneosa HTCC2155</name>
    <dbReference type="NCBI Taxonomy" id="313628"/>
    <lineage>
        <taxon>Bacteria</taxon>
        <taxon>Pseudomonadati</taxon>
        <taxon>Lentisphaerota</taxon>
        <taxon>Lentisphaeria</taxon>
        <taxon>Lentisphaerales</taxon>
        <taxon>Lentisphaeraceae</taxon>
        <taxon>Lentisphaera</taxon>
    </lineage>
</organism>
<evidence type="ECO:0000256" key="1">
    <source>
        <dbReference type="SAM" id="Phobius"/>
    </source>
</evidence>
<dbReference type="Proteomes" id="UP000004947">
    <property type="component" value="Unassembled WGS sequence"/>
</dbReference>
<dbReference type="RefSeq" id="WP_007279378.1">
    <property type="nucleotide sequence ID" value="NZ_ABCK01000013.1"/>
</dbReference>
<keyword evidence="1" id="KW-0472">Membrane</keyword>
<proteinExistence type="predicted"/>
<gene>
    <name evidence="2" type="ORF">LNTAR_06564</name>
</gene>
<protein>
    <submittedName>
        <fullName evidence="2">Uncharacterized protein</fullName>
    </submittedName>
</protein>
<reference evidence="2 3" key="1">
    <citation type="journal article" date="2010" name="J. Bacteriol.">
        <title>Genome sequence of Lentisphaera araneosa HTCC2155T, the type species of the order Lentisphaerales in the phylum Lentisphaerae.</title>
        <authorList>
            <person name="Thrash J.C."/>
            <person name="Cho J.C."/>
            <person name="Vergin K.L."/>
            <person name="Morris R.M."/>
            <person name="Giovannoni S.J."/>
        </authorList>
    </citation>
    <scope>NUCLEOTIDE SEQUENCE [LARGE SCALE GENOMIC DNA]</scope>
    <source>
        <strain evidence="2 3">HTCC2155</strain>
    </source>
</reference>
<accession>A6DND9</accession>
<sequence length="149" mass="17098">MKTYFQILLGALPIALLVFIFISTKDIKEEQGRLKLGKSISHAHYNLVSKATNPTQFDRETLKRVKTNLNRTYEELGLKFLINTQVDSSQADAILIVSQSKFKLIPNEKEQVHIATLANGKLSYLSREQYNKLDLTQFDYIDQFKASDQ</sequence>
<evidence type="ECO:0000313" key="3">
    <source>
        <dbReference type="Proteomes" id="UP000004947"/>
    </source>
</evidence>
<comment type="caution">
    <text evidence="2">The sequence shown here is derived from an EMBL/GenBank/DDBJ whole genome shotgun (WGS) entry which is preliminary data.</text>
</comment>
<name>A6DND9_9BACT</name>
<keyword evidence="1" id="KW-1133">Transmembrane helix</keyword>
<keyword evidence="3" id="KW-1185">Reference proteome</keyword>